<sequence length="373" mass="39330">MAQVHGDCDERFSGVRDALAASLDRDDVGASAAVFLDGRPVVDVWGGYADAARTVPWERDTITNVWSTTKTMTALCALILADRGDLDLDAPVAAYWPEFAAAGKDAVLVRHLLSHTAGLPVWEEPITVEDLYDWDKATSLLAAQAPQWEPGTASGYHALTQGYLVGEVIRRVTGTTVGAFLAAEVAGPLGADFHIGLDPAHDHRVAPNLPGPRPREPRADIMGKFTNPAVGAREASSLPWRRAEIPAAGGQGNARSVALIQSVLACGGEVNGVRLLSEAGCQTVLRQQSDGKDLMLGVPLRFGMGYGLNSPAVPVSPNPRTCFWGGYGGSLIIVDLDARLTIAYVMNQMLHPGTLGDLRGASIAMAAYGALAS</sequence>
<feature type="domain" description="Beta-lactamase-related" evidence="1">
    <location>
        <begin position="27"/>
        <end position="350"/>
    </location>
</feature>
<dbReference type="PANTHER" id="PTHR43319">
    <property type="entry name" value="BETA-LACTAMASE-RELATED"/>
    <property type="match status" value="1"/>
</dbReference>
<dbReference type="Gene3D" id="3.40.710.10">
    <property type="entry name" value="DD-peptidase/beta-lactamase superfamily"/>
    <property type="match status" value="1"/>
</dbReference>
<dbReference type="PANTHER" id="PTHR43319:SF3">
    <property type="entry name" value="BETA-LACTAMASE-RELATED DOMAIN-CONTAINING PROTEIN"/>
    <property type="match status" value="1"/>
</dbReference>
<evidence type="ECO:0000259" key="1">
    <source>
        <dbReference type="Pfam" id="PF00144"/>
    </source>
</evidence>
<keyword evidence="3" id="KW-1185">Reference proteome</keyword>
<reference evidence="2 3" key="1">
    <citation type="submission" date="2018-06" db="EMBL/GenBank/DDBJ databases">
        <title>Actinomadura craniellae sp. nov. isolated from marine sponge Craniella sp.</title>
        <authorList>
            <person name="Li L."/>
            <person name="Xu Q.H."/>
            <person name="Lin H.W."/>
            <person name="Lu Y.H."/>
        </authorList>
    </citation>
    <scope>NUCLEOTIDE SEQUENCE [LARGE SCALE GENOMIC DNA]</scope>
    <source>
        <strain evidence="2 3">LHW63021</strain>
    </source>
</reference>
<proteinExistence type="predicted"/>
<name>A0A365H700_9ACTN</name>
<dbReference type="Pfam" id="PF00144">
    <property type="entry name" value="Beta-lactamase"/>
    <property type="match status" value="1"/>
</dbReference>
<dbReference type="InterPro" id="IPR012338">
    <property type="entry name" value="Beta-lactam/transpept-like"/>
</dbReference>
<dbReference type="GO" id="GO:0016787">
    <property type="term" value="F:hydrolase activity"/>
    <property type="evidence" value="ECO:0007669"/>
    <property type="project" value="UniProtKB-KW"/>
</dbReference>
<dbReference type="SUPFAM" id="SSF56601">
    <property type="entry name" value="beta-lactamase/transpeptidase-like"/>
    <property type="match status" value="1"/>
</dbReference>
<accession>A0A365H700</accession>
<dbReference type="EMBL" id="QLYX01000007">
    <property type="protein sequence ID" value="RAY14043.1"/>
    <property type="molecule type" value="Genomic_DNA"/>
</dbReference>
<evidence type="ECO:0000313" key="2">
    <source>
        <dbReference type="EMBL" id="RAY14043.1"/>
    </source>
</evidence>
<dbReference type="AlphaFoldDB" id="A0A365H700"/>
<dbReference type="InterPro" id="IPR001466">
    <property type="entry name" value="Beta-lactam-related"/>
</dbReference>
<gene>
    <name evidence="2" type="ORF">DPM19_17330</name>
</gene>
<dbReference type="OrthoDB" id="9809635at2"/>
<organism evidence="2 3">
    <name type="scientific">Actinomadura craniellae</name>
    <dbReference type="NCBI Taxonomy" id="2231787"/>
    <lineage>
        <taxon>Bacteria</taxon>
        <taxon>Bacillati</taxon>
        <taxon>Actinomycetota</taxon>
        <taxon>Actinomycetes</taxon>
        <taxon>Streptosporangiales</taxon>
        <taxon>Thermomonosporaceae</taxon>
        <taxon>Actinomadura</taxon>
    </lineage>
</organism>
<evidence type="ECO:0000313" key="3">
    <source>
        <dbReference type="Proteomes" id="UP000251891"/>
    </source>
</evidence>
<dbReference type="Proteomes" id="UP000251891">
    <property type="component" value="Unassembled WGS sequence"/>
</dbReference>
<keyword evidence="2" id="KW-0378">Hydrolase</keyword>
<comment type="caution">
    <text evidence="2">The sequence shown here is derived from an EMBL/GenBank/DDBJ whole genome shotgun (WGS) entry which is preliminary data.</text>
</comment>
<protein>
    <submittedName>
        <fullName evidence="2">Serine hydrolase</fullName>
    </submittedName>
</protein>
<dbReference type="RefSeq" id="WP_111868955.1">
    <property type="nucleotide sequence ID" value="NZ_QLYX01000007.1"/>
</dbReference>
<dbReference type="InterPro" id="IPR052907">
    <property type="entry name" value="Beta-lactamase/esterase"/>
</dbReference>